<protein>
    <submittedName>
        <fullName evidence="2">DDE transposase</fullName>
    </submittedName>
</protein>
<evidence type="ECO:0000313" key="2">
    <source>
        <dbReference type="EMBL" id="PIW18052.1"/>
    </source>
</evidence>
<proteinExistence type="predicted"/>
<evidence type="ECO:0000259" key="1">
    <source>
        <dbReference type="Pfam" id="PF13751"/>
    </source>
</evidence>
<dbReference type="AlphaFoldDB" id="A0A2M7G7J1"/>
<accession>A0A2M7G7J1</accession>
<dbReference type="Proteomes" id="UP000231019">
    <property type="component" value="Unassembled WGS sequence"/>
</dbReference>
<sequence length="111" mass="12703">PNKFTRSDFKVDLKKEICICPAGKEMKMNARHFQTQSNELMNFRAKPSDCQNCEFRSQCLDNPDQLSPRSYSINKGVVKTPENALVQRMKDKIDSAFGRAIYSLRLGTVEP</sequence>
<dbReference type="EMBL" id="PFFQ01000015">
    <property type="protein sequence ID" value="PIW18052.1"/>
    <property type="molecule type" value="Genomic_DNA"/>
</dbReference>
<feature type="non-terminal residue" evidence="2">
    <location>
        <position position="1"/>
    </location>
</feature>
<organism evidence="2 3">
    <name type="scientific">bacterium (Candidatus Blackallbacteria) CG17_big_fil_post_rev_8_21_14_2_50_48_46</name>
    <dbReference type="NCBI Taxonomy" id="2014261"/>
    <lineage>
        <taxon>Bacteria</taxon>
        <taxon>Candidatus Blackallbacteria</taxon>
    </lineage>
</organism>
<name>A0A2M7G7J1_9BACT</name>
<evidence type="ECO:0000313" key="3">
    <source>
        <dbReference type="Proteomes" id="UP000231019"/>
    </source>
</evidence>
<gene>
    <name evidence="2" type="ORF">COW36_06535</name>
</gene>
<dbReference type="Pfam" id="PF13751">
    <property type="entry name" value="DDE_Tnp_1_6"/>
    <property type="match status" value="1"/>
</dbReference>
<feature type="domain" description="Transposase DDE" evidence="1">
    <location>
        <begin position="19"/>
        <end position="111"/>
    </location>
</feature>
<dbReference type="InterPro" id="IPR025668">
    <property type="entry name" value="Tnp_DDE_dom"/>
</dbReference>
<comment type="caution">
    <text evidence="2">The sequence shown here is derived from an EMBL/GenBank/DDBJ whole genome shotgun (WGS) entry which is preliminary data.</text>
</comment>
<reference evidence="2 3" key="1">
    <citation type="submission" date="2017-09" db="EMBL/GenBank/DDBJ databases">
        <title>Depth-based differentiation of microbial function through sediment-hosted aquifers and enrichment of novel symbionts in the deep terrestrial subsurface.</title>
        <authorList>
            <person name="Probst A.J."/>
            <person name="Ladd B."/>
            <person name="Jarett J.K."/>
            <person name="Geller-Mcgrath D.E."/>
            <person name="Sieber C.M."/>
            <person name="Emerson J.B."/>
            <person name="Anantharaman K."/>
            <person name="Thomas B.C."/>
            <person name="Malmstrom R."/>
            <person name="Stieglmeier M."/>
            <person name="Klingl A."/>
            <person name="Woyke T."/>
            <person name="Ryan C.M."/>
            <person name="Banfield J.F."/>
        </authorList>
    </citation>
    <scope>NUCLEOTIDE SEQUENCE [LARGE SCALE GENOMIC DNA]</scope>
    <source>
        <strain evidence="2">CG17_big_fil_post_rev_8_21_14_2_50_48_46</strain>
    </source>
</reference>
<feature type="non-terminal residue" evidence="2">
    <location>
        <position position="111"/>
    </location>
</feature>